<name>A0A8J3STP8_9ACTN</name>
<keyword evidence="1" id="KW-0732">Signal</keyword>
<evidence type="ECO:0000313" key="3">
    <source>
        <dbReference type="Proteomes" id="UP000634476"/>
    </source>
</evidence>
<dbReference type="Proteomes" id="UP000634476">
    <property type="component" value="Unassembled WGS sequence"/>
</dbReference>
<gene>
    <name evidence="2" type="ORF">Pta02_23550</name>
</gene>
<reference evidence="2" key="1">
    <citation type="submission" date="2021-01" db="EMBL/GenBank/DDBJ databases">
        <title>Whole genome shotgun sequence of Planobispora takensis NBRC 109077.</title>
        <authorList>
            <person name="Komaki H."/>
            <person name="Tamura T."/>
        </authorList>
    </citation>
    <scope>NUCLEOTIDE SEQUENCE</scope>
    <source>
        <strain evidence="2">NBRC 109077</strain>
    </source>
</reference>
<keyword evidence="3" id="KW-1185">Reference proteome</keyword>
<comment type="caution">
    <text evidence="2">The sequence shown here is derived from an EMBL/GenBank/DDBJ whole genome shotgun (WGS) entry which is preliminary data.</text>
</comment>
<dbReference type="AlphaFoldDB" id="A0A8J3STP8"/>
<evidence type="ECO:0000313" key="2">
    <source>
        <dbReference type="EMBL" id="GII00347.1"/>
    </source>
</evidence>
<accession>A0A8J3STP8</accession>
<feature type="chain" id="PRO_5035240656" description="Secreted protein" evidence="1">
    <location>
        <begin position="32"/>
        <end position="128"/>
    </location>
</feature>
<dbReference type="RefSeq" id="WP_203874779.1">
    <property type="nucleotide sequence ID" value="NZ_BOOK01000016.1"/>
</dbReference>
<evidence type="ECO:0000256" key="1">
    <source>
        <dbReference type="SAM" id="SignalP"/>
    </source>
</evidence>
<feature type="signal peptide" evidence="1">
    <location>
        <begin position="1"/>
        <end position="31"/>
    </location>
</feature>
<protein>
    <recommendedName>
        <fullName evidence="4">Secreted protein</fullName>
    </recommendedName>
</protein>
<organism evidence="2 3">
    <name type="scientific">Planobispora takensis</name>
    <dbReference type="NCBI Taxonomy" id="1367882"/>
    <lineage>
        <taxon>Bacteria</taxon>
        <taxon>Bacillati</taxon>
        <taxon>Actinomycetota</taxon>
        <taxon>Actinomycetes</taxon>
        <taxon>Streptosporangiales</taxon>
        <taxon>Streptosporangiaceae</taxon>
        <taxon>Planobispora</taxon>
    </lineage>
</organism>
<sequence>MSIGRKLCATGLAMVSAAVLLAVGTASPASAASSECTVPWGWTTCTTGEVAADPNGNFLEISTWESPKPLNNPICSESEIRWKIVDVKNSHVIRRGSGKVTDLRIENVYSRYVARLDNCPRMTVQLSG</sequence>
<proteinExistence type="predicted"/>
<evidence type="ECO:0008006" key="4">
    <source>
        <dbReference type="Google" id="ProtNLM"/>
    </source>
</evidence>
<dbReference type="EMBL" id="BOOK01000016">
    <property type="protein sequence ID" value="GII00347.1"/>
    <property type="molecule type" value="Genomic_DNA"/>
</dbReference>